<sequence>MSSIQSRTNSLKGKVVVITGASSGVGLAAAEAFAQEGCHLVLAARGEKALETASMRCLELGAVAMTVPTDMSVAKEVQLLTEKALEYNGRIDVWVNNAGVMATGKFEDMPVETLDQVIKTNLLGYMHGARFVLPIFRKQGYGVLINNISIGGWMPAPYGAAYSASKYGIRGLVETLQGEVSDAKNIHVCALYPSIQRSTGNMHSAKYNGLDFKVPPMASDPRELAAAMVQMAKHPKKSAFTDWSAAIFKTLYGFFPKAIVNTNSAALRLMMKKQAATDTNGNVLRPSDAPMRVYGETMLPVPSRTTKALVLTGVGVLGAYLLFASRRK</sequence>
<feature type="transmembrane region" description="Helical" evidence="4">
    <location>
        <begin position="308"/>
        <end position="325"/>
    </location>
</feature>
<dbReference type="PANTHER" id="PTHR44196">
    <property type="entry name" value="DEHYDROGENASE/REDUCTASE SDR FAMILY MEMBER 7B"/>
    <property type="match status" value="1"/>
</dbReference>
<dbReference type="NCBIfam" id="NF004792">
    <property type="entry name" value="PRK06139.1"/>
    <property type="match status" value="1"/>
</dbReference>
<evidence type="ECO:0000256" key="2">
    <source>
        <dbReference type="ARBA" id="ARBA00023002"/>
    </source>
</evidence>
<dbReference type="InterPro" id="IPR020904">
    <property type="entry name" value="Sc_DH/Rdtase_CS"/>
</dbReference>
<evidence type="ECO:0000256" key="1">
    <source>
        <dbReference type="ARBA" id="ARBA00006484"/>
    </source>
</evidence>
<dbReference type="SMART" id="SM00822">
    <property type="entry name" value="PKS_KR"/>
    <property type="match status" value="1"/>
</dbReference>
<comment type="similarity">
    <text evidence="1 3">Belongs to the short-chain dehydrogenases/reductases (SDR) family.</text>
</comment>
<protein>
    <submittedName>
        <fullName evidence="6">SDR family oxidoreductase</fullName>
    </submittedName>
</protein>
<name>A0ABT8DHK0_9FLAO</name>
<keyword evidence="2" id="KW-0560">Oxidoreductase</keyword>
<evidence type="ECO:0000313" key="7">
    <source>
        <dbReference type="Proteomes" id="UP001244787"/>
    </source>
</evidence>
<keyword evidence="7" id="KW-1185">Reference proteome</keyword>
<dbReference type="SUPFAM" id="SSF51735">
    <property type="entry name" value="NAD(P)-binding Rossmann-fold domains"/>
    <property type="match status" value="1"/>
</dbReference>
<dbReference type="InterPro" id="IPR036291">
    <property type="entry name" value="NAD(P)-bd_dom_sf"/>
</dbReference>
<accession>A0ABT8DHK0</accession>
<keyword evidence="4" id="KW-0472">Membrane</keyword>
<evidence type="ECO:0000256" key="3">
    <source>
        <dbReference type="RuleBase" id="RU000363"/>
    </source>
</evidence>
<dbReference type="PROSITE" id="PS00061">
    <property type="entry name" value="ADH_SHORT"/>
    <property type="match status" value="1"/>
</dbReference>
<dbReference type="PRINTS" id="PR00080">
    <property type="entry name" value="SDRFAMILY"/>
</dbReference>
<feature type="domain" description="Ketoreductase" evidence="5">
    <location>
        <begin position="14"/>
        <end position="156"/>
    </location>
</feature>
<organism evidence="6 7">
    <name type="scientific">Aequorivita aurantiaca</name>
    <dbReference type="NCBI Taxonomy" id="3053356"/>
    <lineage>
        <taxon>Bacteria</taxon>
        <taxon>Pseudomonadati</taxon>
        <taxon>Bacteroidota</taxon>
        <taxon>Flavobacteriia</taxon>
        <taxon>Flavobacteriales</taxon>
        <taxon>Flavobacteriaceae</taxon>
        <taxon>Aequorivita</taxon>
    </lineage>
</organism>
<keyword evidence="4" id="KW-1133">Transmembrane helix</keyword>
<dbReference type="InterPro" id="IPR057326">
    <property type="entry name" value="KR_dom"/>
</dbReference>
<dbReference type="Proteomes" id="UP001244787">
    <property type="component" value="Unassembled WGS sequence"/>
</dbReference>
<keyword evidence="4" id="KW-0812">Transmembrane</keyword>
<evidence type="ECO:0000313" key="6">
    <source>
        <dbReference type="EMBL" id="MDN3724453.1"/>
    </source>
</evidence>
<reference evidence="6 7" key="1">
    <citation type="submission" date="2023-06" db="EMBL/GenBank/DDBJ databases">
        <authorList>
            <person name="Ye Y.-Q."/>
            <person name="Du Z.-J."/>
        </authorList>
    </citation>
    <scope>NUCLEOTIDE SEQUENCE [LARGE SCALE GENOMIC DNA]</scope>
    <source>
        <strain evidence="6 7">SDUM287046</strain>
    </source>
</reference>
<comment type="caution">
    <text evidence="6">The sequence shown here is derived from an EMBL/GenBank/DDBJ whole genome shotgun (WGS) entry which is preliminary data.</text>
</comment>
<dbReference type="EMBL" id="JAUGQQ010000004">
    <property type="protein sequence ID" value="MDN3724453.1"/>
    <property type="molecule type" value="Genomic_DNA"/>
</dbReference>
<dbReference type="InterPro" id="IPR002347">
    <property type="entry name" value="SDR_fam"/>
</dbReference>
<dbReference type="Pfam" id="PF00106">
    <property type="entry name" value="adh_short"/>
    <property type="match status" value="1"/>
</dbReference>
<gene>
    <name evidence="6" type="ORF">QRD02_08660</name>
</gene>
<proteinExistence type="inferred from homology"/>
<dbReference type="PANTHER" id="PTHR44196:SF1">
    <property type="entry name" value="DEHYDROGENASE_REDUCTASE SDR FAMILY MEMBER 7B"/>
    <property type="match status" value="1"/>
</dbReference>
<evidence type="ECO:0000259" key="5">
    <source>
        <dbReference type="SMART" id="SM00822"/>
    </source>
</evidence>
<evidence type="ECO:0000256" key="4">
    <source>
        <dbReference type="SAM" id="Phobius"/>
    </source>
</evidence>
<dbReference type="Gene3D" id="3.40.50.720">
    <property type="entry name" value="NAD(P)-binding Rossmann-like Domain"/>
    <property type="match status" value="1"/>
</dbReference>
<dbReference type="RefSeq" id="WP_290254539.1">
    <property type="nucleotide sequence ID" value="NZ_JAUGQQ010000004.1"/>
</dbReference>
<dbReference type="PRINTS" id="PR00081">
    <property type="entry name" value="GDHRDH"/>
</dbReference>